<keyword evidence="1" id="KW-0812">Transmembrane</keyword>
<feature type="non-terminal residue" evidence="2">
    <location>
        <position position="194"/>
    </location>
</feature>
<organism evidence="2 3">
    <name type="scientific">Perkinsus olseni</name>
    <name type="common">Perkinsus atlanticus</name>
    <dbReference type="NCBI Taxonomy" id="32597"/>
    <lineage>
        <taxon>Eukaryota</taxon>
        <taxon>Sar</taxon>
        <taxon>Alveolata</taxon>
        <taxon>Perkinsozoa</taxon>
        <taxon>Perkinsea</taxon>
        <taxon>Perkinsida</taxon>
        <taxon>Perkinsidae</taxon>
        <taxon>Perkinsus</taxon>
    </lineage>
</organism>
<dbReference type="GO" id="GO:0055085">
    <property type="term" value="P:transmembrane transport"/>
    <property type="evidence" value="ECO:0007669"/>
    <property type="project" value="InterPro"/>
</dbReference>
<dbReference type="EMBL" id="JABANM010032914">
    <property type="protein sequence ID" value="KAF4702147.1"/>
    <property type="molecule type" value="Genomic_DNA"/>
</dbReference>
<reference evidence="2 3" key="1">
    <citation type="submission" date="2020-04" db="EMBL/GenBank/DDBJ databases">
        <title>Perkinsus olseni comparative genomics.</title>
        <authorList>
            <person name="Bogema D.R."/>
        </authorList>
    </citation>
    <scope>NUCLEOTIDE SEQUENCE [LARGE SCALE GENOMIC DNA]</scope>
    <source>
        <strain evidence="2">ATCC PRA-205</strain>
    </source>
</reference>
<comment type="caution">
    <text evidence="2">The sequence shown here is derived from an EMBL/GenBank/DDBJ whole genome shotgun (WGS) entry which is preliminary data.</text>
</comment>
<dbReference type="AlphaFoldDB" id="A0A7J6Q1M1"/>
<dbReference type="GO" id="GO:0016020">
    <property type="term" value="C:membrane"/>
    <property type="evidence" value="ECO:0007669"/>
    <property type="project" value="InterPro"/>
</dbReference>
<keyword evidence="1" id="KW-1133">Transmembrane helix</keyword>
<evidence type="ECO:0000313" key="2">
    <source>
        <dbReference type="EMBL" id="KAF4702147.1"/>
    </source>
</evidence>
<evidence type="ECO:0000313" key="3">
    <source>
        <dbReference type="Proteomes" id="UP000574390"/>
    </source>
</evidence>
<feature type="transmembrane region" description="Helical" evidence="1">
    <location>
        <begin position="152"/>
        <end position="185"/>
    </location>
</feature>
<keyword evidence="1" id="KW-0472">Membrane</keyword>
<dbReference type="InterPro" id="IPR001902">
    <property type="entry name" value="SLC26A/SulP_fam"/>
</dbReference>
<accession>A0A7J6Q1M1</accession>
<name>A0A7J6Q1M1_PEROL</name>
<proteinExistence type="predicted"/>
<gene>
    <name evidence="2" type="ORF">FOZ62_012746</name>
</gene>
<protein>
    <submittedName>
        <fullName evidence="2">Uncharacterized protein</fullName>
    </submittedName>
</protein>
<dbReference type="PANTHER" id="PTHR11814">
    <property type="entry name" value="SULFATE TRANSPORTER"/>
    <property type="match status" value="1"/>
</dbReference>
<dbReference type="Proteomes" id="UP000574390">
    <property type="component" value="Unassembled WGS sequence"/>
</dbReference>
<sequence>IYPTFGAAEDRLDPLSGLPSKERMVLDNSYSFGERKLAKLSGGSAASTRSAVQRRTAGFTPIRSPSHLLRTRREANPSQKNLSEEVEELVTDGVIDPSSIHPSDIFTEFGALTRYWIPRCALAGIIITAATHLMDFHHARWLIAHSKKDAAVWLMAFMGTLVFGLLQGVFLSVMLSVTLMIYSIALPPSFAMGR</sequence>
<evidence type="ECO:0000256" key="1">
    <source>
        <dbReference type="SAM" id="Phobius"/>
    </source>
</evidence>